<comment type="caution">
    <text evidence="1">The sequence shown here is derived from an EMBL/GenBank/DDBJ whole genome shotgun (WGS) entry which is preliminary data.</text>
</comment>
<reference evidence="1" key="1">
    <citation type="submission" date="2023-07" db="EMBL/GenBank/DDBJ databases">
        <title>Genomic Encyclopedia of Type Strains, Phase IV (KMG-IV): sequencing the most valuable type-strain genomes for metagenomic binning, comparative biology and taxonomic classification.</title>
        <authorList>
            <person name="Goeker M."/>
        </authorList>
    </citation>
    <scope>NUCLEOTIDE SEQUENCE</scope>
    <source>
        <strain evidence="1">DSM 26174</strain>
    </source>
</reference>
<name>A0AAE4BTL8_9BACT</name>
<protein>
    <submittedName>
        <fullName evidence="1">Uncharacterized protein</fullName>
    </submittedName>
</protein>
<gene>
    <name evidence="1" type="ORF">HNQ88_003897</name>
</gene>
<dbReference type="AlphaFoldDB" id="A0AAE4BTL8"/>
<accession>A0AAE4BTL8</accession>
<sequence>MKLSLLSQLACSDQARIHLKNTQKGLKLMLPDKGVGWHVIRKDIQKGLHYAIFDYNRIYFQLEEKILAIKRYTGALEWPPVLGEHKWVNQFGIKHAWQIENDREDAYKITIQANGCFKNETSILVKYDNKTYHLID</sequence>
<dbReference type="RefSeq" id="WP_309941103.1">
    <property type="nucleotide sequence ID" value="NZ_AP025306.1"/>
</dbReference>
<dbReference type="EMBL" id="JAVDQD010000005">
    <property type="protein sequence ID" value="MDR6240821.1"/>
    <property type="molecule type" value="Genomic_DNA"/>
</dbReference>
<organism evidence="1 2">
    <name type="scientific">Aureibacter tunicatorum</name>
    <dbReference type="NCBI Taxonomy" id="866807"/>
    <lineage>
        <taxon>Bacteria</taxon>
        <taxon>Pseudomonadati</taxon>
        <taxon>Bacteroidota</taxon>
        <taxon>Cytophagia</taxon>
        <taxon>Cytophagales</taxon>
        <taxon>Persicobacteraceae</taxon>
        <taxon>Aureibacter</taxon>
    </lineage>
</organism>
<dbReference type="Proteomes" id="UP001185092">
    <property type="component" value="Unassembled WGS sequence"/>
</dbReference>
<keyword evidence="2" id="KW-1185">Reference proteome</keyword>
<evidence type="ECO:0000313" key="1">
    <source>
        <dbReference type="EMBL" id="MDR6240821.1"/>
    </source>
</evidence>
<proteinExistence type="predicted"/>
<evidence type="ECO:0000313" key="2">
    <source>
        <dbReference type="Proteomes" id="UP001185092"/>
    </source>
</evidence>